<evidence type="ECO:0000259" key="2">
    <source>
        <dbReference type="Pfam" id="PF20750"/>
    </source>
</evidence>
<dbReference type="Pfam" id="PF20750">
    <property type="entry name" value="PAP_NTPase"/>
    <property type="match status" value="1"/>
</dbReference>
<proteinExistence type="predicted"/>
<dbReference type="EMBL" id="CAUYUJ010020491">
    <property type="protein sequence ID" value="CAK0898543.1"/>
    <property type="molecule type" value="Genomic_DNA"/>
</dbReference>
<dbReference type="SUPFAM" id="SSF81301">
    <property type="entry name" value="Nucleotidyltransferase"/>
    <property type="match status" value="1"/>
</dbReference>
<dbReference type="PANTHER" id="PTHR10682">
    <property type="entry name" value="POLY A POLYMERASE"/>
    <property type="match status" value="1"/>
</dbReference>
<feature type="region of interest" description="Disordered" evidence="1">
    <location>
        <begin position="361"/>
        <end position="412"/>
    </location>
</feature>
<comment type="caution">
    <text evidence="3">The sequence shown here is derived from an EMBL/GenBank/DDBJ whole genome shotgun (WGS) entry which is preliminary data.</text>
</comment>
<feature type="domain" description="Poly(A) polymerase nucleotidyltransferase" evidence="2">
    <location>
        <begin position="413"/>
        <end position="466"/>
    </location>
</feature>
<gene>
    <name evidence="3" type="ORF">PCOR1329_LOCUS76374</name>
</gene>
<protein>
    <recommendedName>
        <fullName evidence="2">Poly(A) polymerase nucleotidyltransferase domain-containing protein</fullName>
    </recommendedName>
</protein>
<evidence type="ECO:0000313" key="3">
    <source>
        <dbReference type="EMBL" id="CAK0898543.1"/>
    </source>
</evidence>
<name>A0ABN9XJU4_9DINO</name>
<evidence type="ECO:0000256" key="1">
    <source>
        <dbReference type="SAM" id="MobiDB-lite"/>
    </source>
</evidence>
<dbReference type="Proteomes" id="UP001189429">
    <property type="component" value="Unassembled WGS sequence"/>
</dbReference>
<keyword evidence="4" id="KW-1185">Reference proteome</keyword>
<dbReference type="InterPro" id="IPR048840">
    <property type="entry name" value="PolA_pol_NTPase"/>
</dbReference>
<sequence length="478" mass="51807">MPLLAPSDFVPYDELNTILFRHGAECFYEAWEESFVKQCSKHQRESLVEFQHIDREALRNLVKKHDKRLGFANGCKRQDSARGLSAKQWVRNLGPDLRGRCKVRRQTAARLRALVARRGRLLVFKRAGCQAGVLVGSRPGPSGATVYLATQRAKEYDPIYSATCDLLVGYASWVWEHRTSLSRLHHAWAAASARLVHEPSWAETRGPMASAMWTLRRNRAVLVLVHGYCRHQPAHPLVGLPWTRQAEFDVELAAVPSCWAPLASEGVRRCGWAIVQLSPEGLPRCCVDSTSLLVLDLTGLLAFTLGVSFSPSVEGPAPLQPAALGRIGWARAPPAVRLGITLPSNEQEPTEADIVQSEKMMEDARGGVPPGEPRGHGPPGGRAARAGAGGDLVDGAGRGGRGPGAGGSEARRSTKLVTVGSYRLGVVRPDGGIDTLCVGPPQVGREAFFTALAEKLKGLQSVTESVHRSRMLSLRSSS</sequence>
<reference evidence="3" key="1">
    <citation type="submission" date="2023-10" db="EMBL/GenBank/DDBJ databases">
        <authorList>
            <person name="Chen Y."/>
            <person name="Shah S."/>
            <person name="Dougan E. K."/>
            <person name="Thang M."/>
            <person name="Chan C."/>
        </authorList>
    </citation>
    <scope>NUCLEOTIDE SEQUENCE [LARGE SCALE GENOMIC DNA]</scope>
</reference>
<accession>A0ABN9XJU4</accession>
<feature type="compositionally biased region" description="Gly residues" evidence="1">
    <location>
        <begin position="387"/>
        <end position="407"/>
    </location>
</feature>
<dbReference type="PANTHER" id="PTHR10682:SF10">
    <property type="entry name" value="POLYNUCLEOTIDE ADENYLYLTRANSFERASE"/>
    <property type="match status" value="1"/>
</dbReference>
<dbReference type="InterPro" id="IPR043519">
    <property type="entry name" value="NT_sf"/>
</dbReference>
<dbReference type="Gene3D" id="3.30.460.10">
    <property type="entry name" value="Beta Polymerase, domain 2"/>
    <property type="match status" value="1"/>
</dbReference>
<organism evidence="3 4">
    <name type="scientific">Prorocentrum cordatum</name>
    <dbReference type="NCBI Taxonomy" id="2364126"/>
    <lineage>
        <taxon>Eukaryota</taxon>
        <taxon>Sar</taxon>
        <taxon>Alveolata</taxon>
        <taxon>Dinophyceae</taxon>
        <taxon>Prorocentrales</taxon>
        <taxon>Prorocentraceae</taxon>
        <taxon>Prorocentrum</taxon>
    </lineage>
</organism>
<evidence type="ECO:0000313" key="4">
    <source>
        <dbReference type="Proteomes" id="UP001189429"/>
    </source>
</evidence>